<keyword evidence="3" id="KW-1003">Cell membrane</keyword>
<evidence type="ECO:0000313" key="20">
    <source>
        <dbReference type="EMBL" id="ABU60309.1"/>
    </source>
</evidence>
<evidence type="ECO:0000256" key="14">
    <source>
        <dbReference type="ARBA" id="ARBA00023264"/>
    </source>
</evidence>
<evidence type="ECO:0000256" key="4">
    <source>
        <dbReference type="ARBA" id="ARBA00022516"/>
    </source>
</evidence>
<comment type="similarity">
    <text evidence="2">Belongs to the bacterial diacylglycerol kinase family.</text>
</comment>
<keyword evidence="11" id="KW-0443">Lipid metabolism</keyword>
<keyword evidence="13" id="KW-0594">Phospholipid biosynthesis</keyword>
<feature type="binding site" evidence="18">
    <location>
        <position position="90"/>
    </location>
    <ligand>
        <name>a divalent metal cation</name>
        <dbReference type="ChEBI" id="CHEBI:60240"/>
    </ligand>
</feature>
<keyword evidence="6 19" id="KW-0812">Transmembrane</keyword>
<keyword evidence="14" id="KW-1208">Phospholipid metabolism</keyword>
<evidence type="ECO:0000256" key="13">
    <source>
        <dbReference type="ARBA" id="ARBA00023209"/>
    </source>
</evidence>
<evidence type="ECO:0000256" key="17">
    <source>
        <dbReference type="PIRSR" id="PIRSR600829-3"/>
    </source>
</evidence>
<evidence type="ECO:0000256" key="11">
    <source>
        <dbReference type="ARBA" id="ARBA00023098"/>
    </source>
</evidence>
<keyword evidence="4" id="KW-0444">Lipid biosynthesis</keyword>
<dbReference type="PANTHER" id="PTHR34299">
    <property type="entry name" value="DIACYLGLYCEROL KINASE"/>
    <property type="match status" value="1"/>
</dbReference>
<keyword evidence="21" id="KW-1185">Reference proteome</keyword>
<evidence type="ECO:0000256" key="15">
    <source>
        <dbReference type="PIRSR" id="PIRSR600829-1"/>
    </source>
</evidence>
<dbReference type="Pfam" id="PF01219">
    <property type="entry name" value="DAGK_prokar"/>
    <property type="match status" value="1"/>
</dbReference>
<dbReference type="HOGENOM" id="CLU_112343_2_2_0"/>
<gene>
    <name evidence="20" type="ordered locus">Rcas_4282</name>
</gene>
<evidence type="ECO:0000256" key="19">
    <source>
        <dbReference type="SAM" id="Phobius"/>
    </source>
</evidence>
<dbReference type="InterPro" id="IPR033717">
    <property type="entry name" value="UDPK"/>
</dbReference>
<evidence type="ECO:0000256" key="2">
    <source>
        <dbReference type="ARBA" id="ARBA00005967"/>
    </source>
</evidence>
<feature type="transmembrane region" description="Helical" evidence="19">
    <location>
        <begin position="109"/>
        <end position="131"/>
    </location>
</feature>
<keyword evidence="18" id="KW-0479">Metal-binding</keyword>
<dbReference type="PANTHER" id="PTHR34299:SF1">
    <property type="entry name" value="DIACYLGLYCEROL KINASE"/>
    <property type="match status" value="1"/>
</dbReference>
<dbReference type="GO" id="GO:0046872">
    <property type="term" value="F:metal ion binding"/>
    <property type="evidence" value="ECO:0007669"/>
    <property type="project" value="UniProtKB-KW"/>
</dbReference>
<evidence type="ECO:0000256" key="7">
    <source>
        <dbReference type="ARBA" id="ARBA00022741"/>
    </source>
</evidence>
<evidence type="ECO:0000256" key="18">
    <source>
        <dbReference type="PIRSR" id="PIRSR600829-4"/>
    </source>
</evidence>
<dbReference type="eggNOG" id="COG0818">
    <property type="taxonomic scope" value="Bacteria"/>
</dbReference>
<feature type="binding site" evidence="17">
    <location>
        <position position="23"/>
    </location>
    <ligand>
        <name>ATP</name>
        <dbReference type="ChEBI" id="CHEBI:30616"/>
    </ligand>
</feature>
<evidence type="ECO:0000256" key="10">
    <source>
        <dbReference type="ARBA" id="ARBA00022989"/>
    </source>
</evidence>
<comment type="subcellular location">
    <subcellularLocation>
        <location evidence="1">Cell membrane</location>
        <topology evidence="1">Multi-pass membrane protein</topology>
    </subcellularLocation>
</comment>
<dbReference type="AlphaFoldDB" id="A7NRW3"/>
<sequence>MPGATRLRSASAPRRSSVRWVQRRLRSFLFAFAGIGHLLRTQGNAQIHVVAGSVAIVLGFFFNIDRGEWLALALTITLVLAAEGVNTAVEAVVDLVTPGFHPLAKIAKDVAAGTVLLTAIGAVAVGVIVFLPRLWTLVAPLIQGAI</sequence>
<feature type="binding site" evidence="17">
    <location>
        <begin position="108"/>
        <end position="109"/>
    </location>
    <ligand>
        <name>ATP</name>
        <dbReference type="ChEBI" id="CHEBI:30616"/>
    </ligand>
</feature>
<keyword evidence="7 17" id="KW-0547">Nucleotide-binding</keyword>
<feature type="binding site" evidence="16">
    <location>
        <position position="83"/>
    </location>
    <ligand>
        <name>substrate</name>
    </ligand>
</feature>
<keyword evidence="18" id="KW-0460">Magnesium</keyword>
<dbReference type="GO" id="GO:0005886">
    <property type="term" value="C:plasma membrane"/>
    <property type="evidence" value="ECO:0007669"/>
    <property type="project" value="UniProtKB-SubCell"/>
</dbReference>
<feature type="transmembrane region" description="Helical" evidence="19">
    <location>
        <begin position="69"/>
        <end position="89"/>
    </location>
</feature>
<keyword evidence="9 17" id="KW-0067">ATP-binding</keyword>
<evidence type="ECO:0000256" key="12">
    <source>
        <dbReference type="ARBA" id="ARBA00023136"/>
    </source>
</evidence>
<protein>
    <submittedName>
        <fullName evidence="20">Diacylglycerol kinase</fullName>
    </submittedName>
</protein>
<feature type="transmembrane region" description="Helical" evidence="19">
    <location>
        <begin position="45"/>
        <end position="62"/>
    </location>
</feature>
<evidence type="ECO:0000256" key="1">
    <source>
        <dbReference type="ARBA" id="ARBA00004651"/>
    </source>
</evidence>
<reference evidence="20 21" key="1">
    <citation type="submission" date="2007-08" db="EMBL/GenBank/DDBJ databases">
        <title>Complete sequence of Roseiflexus castenholzii DSM 13941.</title>
        <authorList>
            <consortium name="US DOE Joint Genome Institute"/>
            <person name="Copeland A."/>
            <person name="Lucas S."/>
            <person name="Lapidus A."/>
            <person name="Barry K."/>
            <person name="Glavina del Rio T."/>
            <person name="Dalin E."/>
            <person name="Tice H."/>
            <person name="Pitluck S."/>
            <person name="Thompson L.S."/>
            <person name="Brettin T."/>
            <person name="Bruce D."/>
            <person name="Detter J.C."/>
            <person name="Han C."/>
            <person name="Tapia R."/>
            <person name="Schmutz J."/>
            <person name="Larimer F."/>
            <person name="Land M."/>
            <person name="Hauser L."/>
            <person name="Kyrpides N."/>
            <person name="Mikhailova N."/>
            <person name="Bryant D.A."/>
            <person name="Hanada S."/>
            <person name="Tsukatani Y."/>
            <person name="Richardson P."/>
        </authorList>
    </citation>
    <scope>NUCLEOTIDE SEQUENCE [LARGE SCALE GENOMIC DNA]</scope>
    <source>
        <strain evidence="21">DSM 13941 / HLO8</strain>
    </source>
</reference>
<dbReference type="InterPro" id="IPR000829">
    <property type="entry name" value="DAGK"/>
</dbReference>
<keyword evidence="10 19" id="KW-1133">Transmembrane helix</keyword>
<evidence type="ECO:0000313" key="21">
    <source>
        <dbReference type="Proteomes" id="UP000000263"/>
    </source>
</evidence>
<dbReference type="OrthoDB" id="9789934at2"/>
<organism evidence="20 21">
    <name type="scientific">Roseiflexus castenholzii (strain DSM 13941 / HLO8)</name>
    <dbReference type="NCBI Taxonomy" id="383372"/>
    <lineage>
        <taxon>Bacteria</taxon>
        <taxon>Bacillati</taxon>
        <taxon>Chloroflexota</taxon>
        <taxon>Chloroflexia</taxon>
        <taxon>Chloroflexales</taxon>
        <taxon>Roseiflexineae</taxon>
        <taxon>Roseiflexaceae</taxon>
        <taxon>Roseiflexus</taxon>
    </lineage>
</organism>
<evidence type="ECO:0000256" key="8">
    <source>
        <dbReference type="ARBA" id="ARBA00022777"/>
    </source>
</evidence>
<evidence type="ECO:0000256" key="16">
    <source>
        <dbReference type="PIRSR" id="PIRSR600829-2"/>
    </source>
</evidence>
<dbReference type="GO" id="GO:0016301">
    <property type="term" value="F:kinase activity"/>
    <property type="evidence" value="ECO:0007669"/>
    <property type="project" value="UniProtKB-KW"/>
</dbReference>
<name>A7NRW3_ROSCS</name>
<accession>A7NRW3</accession>
<dbReference type="CDD" id="cd14265">
    <property type="entry name" value="UDPK_IM_like"/>
    <property type="match status" value="1"/>
</dbReference>
<dbReference type="GO" id="GO:0005524">
    <property type="term" value="F:ATP binding"/>
    <property type="evidence" value="ECO:0007669"/>
    <property type="project" value="UniProtKB-KW"/>
</dbReference>
<feature type="active site" description="Proton acceptor" evidence="15">
    <location>
        <position position="83"/>
    </location>
</feature>
<dbReference type="Gene3D" id="1.10.287.3610">
    <property type="match status" value="1"/>
</dbReference>
<dbReference type="GO" id="GO:0008654">
    <property type="term" value="P:phospholipid biosynthetic process"/>
    <property type="evidence" value="ECO:0007669"/>
    <property type="project" value="UniProtKB-KW"/>
</dbReference>
<dbReference type="KEGG" id="rca:Rcas_4282"/>
<feature type="transmembrane region" description="Helical" evidence="19">
    <location>
        <begin position="21"/>
        <end position="39"/>
    </location>
</feature>
<feature type="binding site" evidence="17">
    <location>
        <position position="90"/>
    </location>
    <ligand>
        <name>ATP</name>
        <dbReference type="ChEBI" id="CHEBI:30616"/>
    </ligand>
</feature>
<evidence type="ECO:0000256" key="6">
    <source>
        <dbReference type="ARBA" id="ARBA00022692"/>
    </source>
</evidence>
<keyword evidence="5" id="KW-0808">Transferase</keyword>
<dbReference type="PROSITE" id="PS01069">
    <property type="entry name" value="DAGK_PROKAR"/>
    <property type="match status" value="1"/>
</dbReference>
<feature type="binding site" evidence="16">
    <location>
        <position position="23"/>
    </location>
    <ligand>
        <name>substrate</name>
    </ligand>
</feature>
<dbReference type="Proteomes" id="UP000000263">
    <property type="component" value="Chromosome"/>
</dbReference>
<dbReference type="InterPro" id="IPR036945">
    <property type="entry name" value="DAGK_sf"/>
</dbReference>
<evidence type="ECO:0000256" key="5">
    <source>
        <dbReference type="ARBA" id="ARBA00022679"/>
    </source>
</evidence>
<dbReference type="EMBL" id="CP000804">
    <property type="protein sequence ID" value="ABU60309.1"/>
    <property type="molecule type" value="Genomic_DNA"/>
</dbReference>
<keyword evidence="12 19" id="KW-0472">Membrane</keyword>
<keyword evidence="8 20" id="KW-0418">Kinase</keyword>
<proteinExistence type="inferred from homology"/>
<evidence type="ECO:0000256" key="3">
    <source>
        <dbReference type="ARBA" id="ARBA00022475"/>
    </source>
</evidence>
<evidence type="ECO:0000256" key="9">
    <source>
        <dbReference type="ARBA" id="ARBA00022840"/>
    </source>
</evidence>
<dbReference type="STRING" id="383372.Rcas_4282"/>
<comment type="cofactor">
    <cofactor evidence="18">
        <name>Mg(2+)</name>
        <dbReference type="ChEBI" id="CHEBI:18420"/>
    </cofactor>
    <text evidence="18">Mn(2+), Zn(2+), Cd(2+) and Co(2+) support activity to lesser extents.</text>
</comment>